<proteinExistence type="predicted"/>
<comment type="caution">
    <text evidence="1">The sequence shown here is derived from an EMBL/GenBank/DDBJ whole genome shotgun (WGS) entry which is preliminary data.</text>
</comment>
<dbReference type="Proteomes" id="UP001597476">
    <property type="component" value="Unassembled WGS sequence"/>
</dbReference>
<evidence type="ECO:0000313" key="2">
    <source>
        <dbReference type="Proteomes" id="UP001597476"/>
    </source>
</evidence>
<gene>
    <name evidence="1" type="ORF">ACFSR8_16455</name>
</gene>
<keyword evidence="2" id="KW-1185">Reference proteome</keyword>
<evidence type="ECO:0000313" key="1">
    <source>
        <dbReference type="EMBL" id="MFD2727817.1"/>
    </source>
</evidence>
<accession>A0ABW5TFN9</accession>
<dbReference type="EMBL" id="JBHULY010000039">
    <property type="protein sequence ID" value="MFD2727817.1"/>
    <property type="molecule type" value="Genomic_DNA"/>
</dbReference>
<name>A0ABW5TFN9_9FLAO</name>
<organism evidence="1 2">
    <name type="scientific">Hyunsoonleella rubra</name>
    <dbReference type="NCBI Taxonomy" id="1737062"/>
    <lineage>
        <taxon>Bacteria</taxon>
        <taxon>Pseudomonadati</taxon>
        <taxon>Bacteroidota</taxon>
        <taxon>Flavobacteriia</taxon>
        <taxon>Flavobacteriales</taxon>
        <taxon>Flavobacteriaceae</taxon>
    </lineage>
</organism>
<dbReference type="RefSeq" id="WP_380294046.1">
    <property type="nucleotide sequence ID" value="NZ_JBHULY010000039.1"/>
</dbReference>
<reference evidence="2" key="1">
    <citation type="journal article" date="2019" name="Int. J. Syst. Evol. Microbiol.">
        <title>The Global Catalogue of Microorganisms (GCM) 10K type strain sequencing project: providing services to taxonomists for standard genome sequencing and annotation.</title>
        <authorList>
            <consortium name="The Broad Institute Genomics Platform"/>
            <consortium name="The Broad Institute Genome Sequencing Center for Infectious Disease"/>
            <person name="Wu L."/>
            <person name="Ma J."/>
        </authorList>
    </citation>
    <scope>NUCLEOTIDE SEQUENCE [LARGE SCALE GENOMIC DNA]</scope>
    <source>
        <strain evidence="2">KCTC 42398</strain>
    </source>
</reference>
<sequence>MKSELKKAQFEVINNESGREAVDFNIKSINGNSYQFFFQSIDFGTERSIKIPKHDLGDLSENLLIGLVLLIDSEAKVLYLIPSTVFLNPNSIFKSNDVMLEHLSNWEISVFSNAIPELRIYALENMIDKL</sequence>
<protein>
    <submittedName>
        <fullName evidence="1">Uncharacterized protein</fullName>
    </submittedName>
</protein>